<accession>A0AAU8NMX7</accession>
<evidence type="ECO:0000313" key="2">
    <source>
        <dbReference type="EMBL" id="XCP97940.1"/>
    </source>
</evidence>
<dbReference type="Pfam" id="PF18573">
    <property type="entry name" value="BclA_C"/>
    <property type="match status" value="1"/>
</dbReference>
<name>A0AAU8NMX7_9BACL</name>
<protein>
    <recommendedName>
        <fullName evidence="1">BclA C-terminal domain-containing protein</fullName>
    </recommendedName>
</protein>
<gene>
    <name evidence="2" type="ORF">ABXS70_07865</name>
</gene>
<evidence type="ECO:0000259" key="1">
    <source>
        <dbReference type="Pfam" id="PF18573"/>
    </source>
</evidence>
<dbReference type="RefSeq" id="WP_366296568.1">
    <property type="nucleotide sequence ID" value="NZ_CP159992.1"/>
</dbReference>
<dbReference type="InterPro" id="IPR041415">
    <property type="entry name" value="BclA_C"/>
</dbReference>
<dbReference type="AlphaFoldDB" id="A0AAU8NMX7"/>
<reference evidence="2" key="1">
    <citation type="submission" date="2024-05" db="EMBL/GenBank/DDBJ databases">
        <title>Draft genome assemblies of 36 bacteria isolated from hibernating arctic ground squirrels.</title>
        <authorList>
            <person name="McKee H."/>
            <person name="Mullen L."/>
            <person name="Drown D.M."/>
            <person name="Duddleston K.N."/>
        </authorList>
    </citation>
    <scope>NUCLEOTIDE SEQUENCE</scope>
    <source>
        <strain evidence="2">AN1007</strain>
    </source>
</reference>
<feature type="domain" description="BclA C-terminal" evidence="1">
    <location>
        <begin position="5"/>
        <end position="59"/>
    </location>
</feature>
<proteinExistence type="predicted"/>
<sequence>MVQLIPASVVSPALSLSQLQTEFIIPVTAGSTIQLQLFGLVATAVLSPPGATLTIIQLS</sequence>
<organism evidence="2">
    <name type="scientific">Paenibacillus sp. AN1007</name>
    <dbReference type="NCBI Taxonomy" id="3151385"/>
    <lineage>
        <taxon>Bacteria</taxon>
        <taxon>Bacillati</taxon>
        <taxon>Bacillota</taxon>
        <taxon>Bacilli</taxon>
        <taxon>Bacillales</taxon>
        <taxon>Paenibacillaceae</taxon>
        <taxon>Paenibacillus</taxon>
    </lineage>
</organism>
<dbReference type="EMBL" id="CP159992">
    <property type="protein sequence ID" value="XCP97940.1"/>
    <property type="molecule type" value="Genomic_DNA"/>
</dbReference>